<proteinExistence type="predicted"/>
<accession>A0A3G4V8U6</accession>
<dbReference type="AlphaFoldDB" id="A0A3G4V8U6"/>
<evidence type="ECO:0000313" key="1">
    <source>
        <dbReference type="EMBL" id="AYV20248.1"/>
    </source>
</evidence>
<gene>
    <name evidence="1" type="ORF">ECB94_02555</name>
</gene>
<evidence type="ECO:0000313" key="2">
    <source>
        <dbReference type="Proteomes" id="UP000279760"/>
    </source>
</evidence>
<dbReference type="GeneID" id="64086578"/>
<protein>
    <submittedName>
        <fullName evidence="1">Uncharacterized protein</fullName>
    </submittedName>
</protein>
<name>A0A3G4V8U6_9VIBR</name>
<reference evidence="1 2" key="1">
    <citation type="submission" date="2018-11" db="EMBL/GenBank/DDBJ databases">
        <title>Complete Genome Sequence of Vbrio mediterranei 117-T6: a Potential Pathogen Bacteria Isolated from the Conchocelis of Pyropia.</title>
        <authorList>
            <person name="Liu Q."/>
        </authorList>
    </citation>
    <scope>NUCLEOTIDE SEQUENCE [LARGE SCALE GENOMIC DNA]</scope>
    <source>
        <strain evidence="1 2">117-T6</strain>
    </source>
</reference>
<sequence>MYKYVNDIFDTEYNQSLPDQVTFTENEVPLEEIEVREMVEAWYLSGYVPCFEKHKLSSSNKIDELSIDAEDSATRLRKLEATLLLVIKNRVYRAAFKRLMTAMKPSSSKDRLMLLLEQVENVLKVH</sequence>
<organism evidence="1 2">
    <name type="scientific">Vibrio mediterranei</name>
    <dbReference type="NCBI Taxonomy" id="689"/>
    <lineage>
        <taxon>Bacteria</taxon>
        <taxon>Pseudomonadati</taxon>
        <taxon>Pseudomonadota</taxon>
        <taxon>Gammaproteobacteria</taxon>
        <taxon>Vibrionales</taxon>
        <taxon>Vibrionaceae</taxon>
        <taxon>Vibrio</taxon>
    </lineage>
</organism>
<dbReference type="Proteomes" id="UP000279760">
    <property type="component" value="Chromosome 1"/>
</dbReference>
<dbReference type="EMBL" id="CP033577">
    <property type="protein sequence ID" value="AYV20248.1"/>
    <property type="molecule type" value="Genomic_DNA"/>
</dbReference>
<dbReference type="RefSeq" id="WP_006073701.1">
    <property type="nucleotide sequence ID" value="NZ_CP033577.1"/>
</dbReference>